<dbReference type="PANTHER" id="PTHR11481">
    <property type="entry name" value="IMMUNOGLOBULIN FC RECEPTOR"/>
    <property type="match status" value="1"/>
</dbReference>
<evidence type="ECO:0000256" key="14">
    <source>
        <dbReference type="ARBA" id="ARBA00023180"/>
    </source>
</evidence>
<evidence type="ECO:0000256" key="4">
    <source>
        <dbReference type="ARBA" id="ARBA00022475"/>
    </source>
</evidence>
<evidence type="ECO:0000256" key="5">
    <source>
        <dbReference type="ARBA" id="ARBA00022553"/>
    </source>
</evidence>
<dbReference type="Gene3D" id="2.60.40.10">
    <property type="entry name" value="Immunoglobulins"/>
    <property type="match status" value="5"/>
</dbReference>
<keyword evidence="12 18" id="KW-0472">Membrane</keyword>
<dbReference type="Ensembl" id="ENSECRT00000029317.1">
    <property type="protein sequence ID" value="ENSECRP00000028705.1"/>
    <property type="gene ID" value="ENSECRG00000019433.1"/>
</dbReference>
<sequence>MTSQTTCCLLLLTLVRCSWTDNKQVVKLVEATLTFSPDKDVKSGTTVYLNCNVRISTISTDTPSLQYSFYKDTHVTYAKNSSSKIVPYRIENVRAFHSGTYHCIVKSGTQKIPSEYRQLNVTGLQTPFLSLSNDKITEGEEVTLNCSAPNEEGSLDFTFFINSIPIKVPLRSGTFAEMNHIFNREANVSCKFQLVNQKEDSPISNVQHIVLSELLPKPIIIVHPSQNVTEGDRVTIECHSNSSLPDVEVHLQKDSKILSFDNVRTSSSFIALFDENPEYLCQSEAKSVRKSTEMRLNVQELFSRPLLKAEASDLSEGQTLRLNCSSVYLTAKRLNEPITYTFQKYQQNLISDNQTGIYTISGVSNQDEGNYSCHATAWRVRKASNNIYIRVHILVTKPKIQILESSEVIAGHKVHMKCLSDRGSPPVMYTLMRNKDVISRLTVMTDKMPAMFNVTVLNETLAGLYWCEAANRGGSHVVSGSGVNLTVIVPVTKPILTIISGNSVAEGSGVTLMCQVEKGTPPFTFRWFRNGERSAFYSNTTDKQFGVYENKSVGKQHGGKYFCQVTNRANKTMDSRVLMITVTMNIWKHIIIGLCVVILLLLVLFYIIKSKCPPAKRAKNADPDRNALSTLKHEEPPQESDGTGYPGEESNVRVSCHAPEVDFPSSNGEFPPPTDTEPCPDRVPLMATRHACSELRHSLNGVPDNMNATSVEYAELHHRGIEAEQ</sequence>
<evidence type="ECO:0000313" key="22">
    <source>
        <dbReference type="Proteomes" id="UP000694620"/>
    </source>
</evidence>
<dbReference type="GO" id="GO:0004888">
    <property type="term" value="F:transmembrane signaling receptor activity"/>
    <property type="evidence" value="ECO:0007669"/>
    <property type="project" value="TreeGrafter"/>
</dbReference>
<keyword evidence="8" id="KW-0677">Repeat</keyword>
<dbReference type="GO" id="GO:0070161">
    <property type="term" value="C:anchoring junction"/>
    <property type="evidence" value="ECO:0007669"/>
    <property type="project" value="UniProtKB-SubCell"/>
</dbReference>
<keyword evidence="22" id="KW-1185">Reference proteome</keyword>
<dbReference type="GO" id="GO:0007166">
    <property type="term" value="P:cell surface receptor signaling pathway"/>
    <property type="evidence" value="ECO:0007669"/>
    <property type="project" value="TreeGrafter"/>
</dbReference>
<dbReference type="InterPro" id="IPR036179">
    <property type="entry name" value="Ig-like_dom_sf"/>
</dbReference>
<feature type="domain" description="Ig-like" evidence="20">
    <location>
        <begin position="305"/>
        <end position="376"/>
    </location>
</feature>
<dbReference type="Pfam" id="PF13895">
    <property type="entry name" value="Ig_2"/>
    <property type="match status" value="3"/>
</dbReference>
<comment type="subcellular location">
    <subcellularLocation>
        <location evidence="2">Cell junction</location>
    </subcellularLocation>
    <subcellularLocation>
        <location evidence="1">Cell membrane</location>
        <topology evidence="1">Single-pass type I membrane protein</topology>
    </subcellularLocation>
    <subcellularLocation>
        <location evidence="3">Membrane raft</location>
    </subcellularLocation>
</comment>
<reference evidence="21" key="2">
    <citation type="submission" date="2025-08" db="UniProtKB">
        <authorList>
            <consortium name="Ensembl"/>
        </authorList>
    </citation>
    <scope>IDENTIFICATION</scope>
</reference>
<evidence type="ECO:0000256" key="16">
    <source>
        <dbReference type="ARBA" id="ARBA00049765"/>
    </source>
</evidence>
<dbReference type="InterPro" id="IPR040878">
    <property type="entry name" value="IL-40-like_Ig"/>
</dbReference>
<dbReference type="GeneTree" id="ENSGT01140000282577"/>
<evidence type="ECO:0000256" key="9">
    <source>
        <dbReference type="ARBA" id="ARBA00022889"/>
    </source>
</evidence>
<keyword evidence="10" id="KW-0965">Cell junction</keyword>
<evidence type="ECO:0000256" key="7">
    <source>
        <dbReference type="ARBA" id="ARBA00022729"/>
    </source>
</evidence>
<evidence type="ECO:0000259" key="20">
    <source>
        <dbReference type="PROSITE" id="PS50835"/>
    </source>
</evidence>
<evidence type="ECO:0000256" key="10">
    <source>
        <dbReference type="ARBA" id="ARBA00022949"/>
    </source>
</evidence>
<evidence type="ECO:0000256" key="12">
    <source>
        <dbReference type="ARBA" id="ARBA00023136"/>
    </source>
</evidence>
<proteinExistence type="predicted"/>
<evidence type="ECO:0000256" key="18">
    <source>
        <dbReference type="SAM" id="Phobius"/>
    </source>
</evidence>
<keyword evidence="15" id="KW-0393">Immunoglobulin domain</keyword>
<feature type="chain" id="PRO_5034244744" description="Platelet endothelial cell adhesion molecule" evidence="19">
    <location>
        <begin position="21"/>
        <end position="725"/>
    </location>
</feature>
<keyword evidence="6 18" id="KW-0812">Transmembrane</keyword>
<feature type="domain" description="Ig-like" evidence="20">
    <location>
        <begin position="494"/>
        <end position="574"/>
    </location>
</feature>
<name>A0A8C4TAF6_ERPCA</name>
<dbReference type="GO" id="GO:0006955">
    <property type="term" value="P:immune response"/>
    <property type="evidence" value="ECO:0007669"/>
    <property type="project" value="TreeGrafter"/>
</dbReference>
<feature type="region of interest" description="Disordered" evidence="17">
    <location>
        <begin position="628"/>
        <end position="651"/>
    </location>
</feature>
<dbReference type="Pfam" id="PF17736">
    <property type="entry name" value="Ig_C17orf99"/>
    <property type="match status" value="1"/>
</dbReference>
<evidence type="ECO:0000256" key="2">
    <source>
        <dbReference type="ARBA" id="ARBA00004282"/>
    </source>
</evidence>
<feature type="domain" description="Ig-like" evidence="20">
    <location>
        <begin position="216"/>
        <end position="297"/>
    </location>
</feature>
<gene>
    <name evidence="21" type="primary">LOC114664777</name>
</gene>
<evidence type="ECO:0000256" key="13">
    <source>
        <dbReference type="ARBA" id="ARBA00023157"/>
    </source>
</evidence>
<evidence type="ECO:0000256" key="1">
    <source>
        <dbReference type="ARBA" id="ARBA00004251"/>
    </source>
</evidence>
<evidence type="ECO:0000256" key="8">
    <source>
        <dbReference type="ARBA" id="ARBA00022737"/>
    </source>
</evidence>
<reference evidence="21" key="1">
    <citation type="submission" date="2021-06" db="EMBL/GenBank/DDBJ databases">
        <authorList>
            <consortium name="Wellcome Sanger Institute Data Sharing"/>
        </authorList>
    </citation>
    <scope>NUCLEOTIDE SEQUENCE [LARGE SCALE GENOMIC DNA]</scope>
</reference>
<feature type="domain" description="Ig-like" evidence="20">
    <location>
        <begin position="30"/>
        <end position="120"/>
    </location>
</feature>
<dbReference type="InterPro" id="IPR013783">
    <property type="entry name" value="Ig-like_fold"/>
</dbReference>
<feature type="transmembrane region" description="Helical" evidence="18">
    <location>
        <begin position="586"/>
        <end position="608"/>
    </location>
</feature>
<keyword evidence="5" id="KW-0597">Phosphoprotein</keyword>
<dbReference type="SUPFAM" id="SSF48726">
    <property type="entry name" value="Immunoglobulin"/>
    <property type="match status" value="4"/>
</dbReference>
<keyword evidence="7 19" id="KW-0732">Signal</keyword>
<dbReference type="InterPro" id="IPR003599">
    <property type="entry name" value="Ig_sub"/>
</dbReference>
<evidence type="ECO:0000256" key="3">
    <source>
        <dbReference type="ARBA" id="ARBA00004285"/>
    </source>
</evidence>
<dbReference type="PANTHER" id="PTHR11481:SF5">
    <property type="entry name" value="PLATELET ENDOTHELIAL CELL ADHESION MOLECULE"/>
    <property type="match status" value="1"/>
</dbReference>
<keyword evidence="13" id="KW-1015">Disulfide bond</keyword>
<reference evidence="21" key="3">
    <citation type="submission" date="2025-09" db="UniProtKB">
        <authorList>
            <consortium name="Ensembl"/>
        </authorList>
    </citation>
    <scope>IDENTIFICATION</scope>
</reference>
<dbReference type="GO" id="GO:0045121">
    <property type="term" value="C:membrane raft"/>
    <property type="evidence" value="ECO:0007669"/>
    <property type="project" value="UniProtKB-SubCell"/>
</dbReference>
<dbReference type="InterPro" id="IPR007110">
    <property type="entry name" value="Ig-like_dom"/>
</dbReference>
<feature type="domain" description="Ig-like" evidence="20">
    <location>
        <begin position="398"/>
        <end position="486"/>
    </location>
</feature>
<evidence type="ECO:0000313" key="21">
    <source>
        <dbReference type="Ensembl" id="ENSECRP00000028705.1"/>
    </source>
</evidence>
<evidence type="ECO:0000256" key="15">
    <source>
        <dbReference type="ARBA" id="ARBA00023319"/>
    </source>
</evidence>
<dbReference type="Pfam" id="PF13927">
    <property type="entry name" value="Ig_3"/>
    <property type="match status" value="1"/>
</dbReference>
<accession>A0A8C4TAF6</accession>
<dbReference type="AlphaFoldDB" id="A0A8C4TAF6"/>
<feature type="signal peptide" evidence="19">
    <location>
        <begin position="1"/>
        <end position="20"/>
    </location>
</feature>
<evidence type="ECO:0000256" key="19">
    <source>
        <dbReference type="SAM" id="SignalP"/>
    </source>
</evidence>
<keyword evidence="14" id="KW-0325">Glycoprotein</keyword>
<protein>
    <recommendedName>
        <fullName evidence="16">Platelet endothelial cell adhesion molecule</fullName>
    </recommendedName>
</protein>
<dbReference type="SMART" id="SM00409">
    <property type="entry name" value="IG"/>
    <property type="match status" value="5"/>
</dbReference>
<keyword evidence="9" id="KW-0130">Cell adhesion</keyword>
<dbReference type="PROSITE" id="PS50835">
    <property type="entry name" value="IG_LIKE"/>
    <property type="match status" value="5"/>
</dbReference>
<organism evidence="21 22">
    <name type="scientific">Erpetoichthys calabaricus</name>
    <name type="common">Rope fish</name>
    <name type="synonym">Calamoichthys calabaricus</name>
    <dbReference type="NCBI Taxonomy" id="27687"/>
    <lineage>
        <taxon>Eukaryota</taxon>
        <taxon>Metazoa</taxon>
        <taxon>Chordata</taxon>
        <taxon>Craniata</taxon>
        <taxon>Vertebrata</taxon>
        <taxon>Euteleostomi</taxon>
        <taxon>Actinopterygii</taxon>
        <taxon>Polypteriformes</taxon>
        <taxon>Polypteridae</taxon>
        <taxon>Erpetoichthys</taxon>
    </lineage>
</organism>
<evidence type="ECO:0000256" key="17">
    <source>
        <dbReference type="SAM" id="MobiDB-lite"/>
    </source>
</evidence>
<evidence type="ECO:0000256" key="6">
    <source>
        <dbReference type="ARBA" id="ARBA00022692"/>
    </source>
</evidence>
<dbReference type="GO" id="GO:0098742">
    <property type="term" value="P:cell-cell adhesion via plasma-membrane adhesion molecules"/>
    <property type="evidence" value="ECO:0007669"/>
    <property type="project" value="TreeGrafter"/>
</dbReference>
<dbReference type="GO" id="GO:0009897">
    <property type="term" value="C:external side of plasma membrane"/>
    <property type="evidence" value="ECO:0007669"/>
    <property type="project" value="TreeGrafter"/>
</dbReference>
<keyword evidence="11 18" id="KW-1133">Transmembrane helix</keyword>
<keyword evidence="4" id="KW-1003">Cell membrane</keyword>
<dbReference type="Proteomes" id="UP000694620">
    <property type="component" value="Chromosome 14"/>
</dbReference>
<evidence type="ECO:0000256" key="11">
    <source>
        <dbReference type="ARBA" id="ARBA00022989"/>
    </source>
</evidence>
<dbReference type="InterPro" id="IPR050488">
    <property type="entry name" value="Ig_Fc_receptor"/>
</dbReference>